<dbReference type="EMBL" id="JQAN02000011">
    <property type="protein sequence ID" value="PPD57559.1"/>
    <property type="molecule type" value="Genomic_DNA"/>
</dbReference>
<dbReference type="InterPro" id="IPR010982">
    <property type="entry name" value="Lambda_DNA-bd_dom_sf"/>
</dbReference>
<dbReference type="CDD" id="cd00093">
    <property type="entry name" value="HTH_XRE"/>
    <property type="match status" value="1"/>
</dbReference>
<name>A0A2P5P5I9_9CHLR</name>
<dbReference type="PANTHER" id="PTHR46797">
    <property type="entry name" value="HTH-TYPE TRANSCRIPTIONAL REGULATOR"/>
    <property type="match status" value="1"/>
</dbReference>
<evidence type="ECO:0000313" key="2">
    <source>
        <dbReference type="EMBL" id="PPD57559.1"/>
    </source>
</evidence>
<dbReference type="Gene3D" id="1.10.260.40">
    <property type="entry name" value="lambda repressor-like DNA-binding domains"/>
    <property type="match status" value="1"/>
</dbReference>
<protein>
    <submittedName>
        <fullName evidence="2">Uncharacterized protein</fullName>
    </submittedName>
</protein>
<dbReference type="GO" id="GO:0003700">
    <property type="term" value="F:DNA-binding transcription factor activity"/>
    <property type="evidence" value="ECO:0007669"/>
    <property type="project" value="TreeGrafter"/>
</dbReference>
<dbReference type="PANTHER" id="PTHR46797:SF1">
    <property type="entry name" value="METHYLPHOSPHONATE SYNTHASE"/>
    <property type="match status" value="1"/>
</dbReference>
<dbReference type="InterPro" id="IPR001387">
    <property type="entry name" value="Cro/C1-type_HTH"/>
</dbReference>
<organism evidence="2 3">
    <name type="scientific">Dehalogenimonas etheniformans</name>
    <dbReference type="NCBI Taxonomy" id="1536648"/>
    <lineage>
        <taxon>Bacteria</taxon>
        <taxon>Bacillati</taxon>
        <taxon>Chloroflexota</taxon>
        <taxon>Dehalococcoidia</taxon>
        <taxon>Dehalococcoidales</taxon>
        <taxon>Dehalococcoidaceae</taxon>
        <taxon>Dehalogenimonas</taxon>
    </lineage>
</organism>
<dbReference type="InterPro" id="IPR025567">
    <property type="entry name" value="DUF4332"/>
</dbReference>
<comment type="caution">
    <text evidence="2">The sequence shown here is derived from an EMBL/GenBank/DDBJ whole genome shotgun (WGS) entry which is preliminary data.</text>
</comment>
<dbReference type="RefSeq" id="WP_102330571.1">
    <property type="nucleotide sequence ID" value="NZ_CP058566.2"/>
</dbReference>
<dbReference type="Proteomes" id="UP000235653">
    <property type="component" value="Unassembled WGS sequence"/>
</dbReference>
<dbReference type="AlphaFoldDB" id="A0A2P5P5I9"/>
<dbReference type="InterPro" id="IPR050807">
    <property type="entry name" value="TransReg_Diox_bact_type"/>
</dbReference>
<reference evidence="2 3" key="1">
    <citation type="journal article" date="2017" name="ISME J.">
        <title>Grape pomace compost harbors organohalide-respiring Dehalogenimonas species with novel reductive dehalogenase genes.</title>
        <authorList>
            <person name="Yang Y."/>
            <person name="Higgins S.A."/>
            <person name="Yan J."/>
            <person name="Simsir B."/>
            <person name="Chourey K."/>
            <person name="Iyer R."/>
            <person name="Hettich R.L."/>
            <person name="Baldwin B."/>
            <person name="Ogles D.M."/>
            <person name="Loffler F.E."/>
        </authorList>
    </citation>
    <scope>NUCLEOTIDE SEQUENCE [LARGE SCALE GENOMIC DNA]</scope>
    <source>
        <strain evidence="2 3">GP</strain>
    </source>
</reference>
<evidence type="ECO:0000313" key="3">
    <source>
        <dbReference type="Proteomes" id="UP000235653"/>
    </source>
</evidence>
<gene>
    <name evidence="2" type="ORF">JP09_007365</name>
</gene>
<proteinExistence type="predicted"/>
<dbReference type="SUPFAM" id="SSF47413">
    <property type="entry name" value="lambda repressor-like DNA-binding domains"/>
    <property type="match status" value="1"/>
</dbReference>
<dbReference type="OrthoDB" id="9794786at2"/>
<dbReference type="Pfam" id="PF14229">
    <property type="entry name" value="DUF4332"/>
    <property type="match status" value="1"/>
</dbReference>
<dbReference type="GO" id="GO:0003677">
    <property type="term" value="F:DNA binding"/>
    <property type="evidence" value="ECO:0007669"/>
    <property type="project" value="UniProtKB-KW"/>
</dbReference>
<dbReference type="SMART" id="SM00530">
    <property type="entry name" value="HTH_XRE"/>
    <property type="match status" value="1"/>
</dbReference>
<keyword evidence="3" id="KW-1185">Reference proteome</keyword>
<sequence length="315" mass="35709">MMKIAKSVATFDKSERIIVRALVNEEGILCTFADGCTGIIPFREIPEINGLKDVHKVELKTPFEIIINDSIELPWDFVRNFCDTTYRHRSEIIAQEGRESLGERIRSQRKALGLSQAEFAKRAHISRQTEIRIENGQFSPRFSTLQAMAEQLGVSIGNLLTTPIRGTKFVPEMLEHKTANKVTRLSKIECIDPTLAEKLNAVGIKTVEGLLEKGATRTGRKELAEMTMISDALILEWVNRADLFRIKGVGEEFSDLLKAAGVDTVKELAQRKPENLLEKLIEINMQKKLVRRMPFTSAVTDWVKRAQELPWLVEH</sequence>
<evidence type="ECO:0000256" key="1">
    <source>
        <dbReference type="ARBA" id="ARBA00023125"/>
    </source>
</evidence>
<dbReference type="PROSITE" id="PS50943">
    <property type="entry name" value="HTH_CROC1"/>
    <property type="match status" value="1"/>
</dbReference>
<keyword evidence="1" id="KW-0238">DNA-binding</keyword>
<dbReference type="Pfam" id="PF01381">
    <property type="entry name" value="HTH_3"/>
    <property type="match status" value="1"/>
</dbReference>
<dbReference type="Gene3D" id="1.10.150.20">
    <property type="entry name" value="5' to 3' exonuclease, C-terminal subdomain"/>
    <property type="match status" value="2"/>
</dbReference>
<accession>A0A2P5P5I9</accession>
<dbReference type="GO" id="GO:0005829">
    <property type="term" value="C:cytosol"/>
    <property type="evidence" value="ECO:0007669"/>
    <property type="project" value="TreeGrafter"/>
</dbReference>